<feature type="region of interest" description="Disordered" evidence="5">
    <location>
        <begin position="357"/>
        <end position="415"/>
    </location>
</feature>
<feature type="repeat" description="WD" evidence="4">
    <location>
        <begin position="159"/>
        <end position="186"/>
    </location>
</feature>
<keyword evidence="8" id="KW-1185">Reference proteome</keyword>
<evidence type="ECO:0000313" key="8">
    <source>
        <dbReference type="Proteomes" id="UP000198406"/>
    </source>
</evidence>
<evidence type="ECO:0000256" key="3">
    <source>
        <dbReference type="ARBA" id="ARBA00038229"/>
    </source>
</evidence>
<dbReference type="PROSITE" id="PS00678">
    <property type="entry name" value="WD_REPEATS_1"/>
    <property type="match status" value="2"/>
</dbReference>
<feature type="compositionally biased region" description="Basic and acidic residues" evidence="5">
    <location>
        <begin position="381"/>
        <end position="393"/>
    </location>
</feature>
<dbReference type="Proteomes" id="UP000198406">
    <property type="component" value="Unassembled WGS sequence"/>
</dbReference>
<proteinExistence type="inferred from homology"/>
<feature type="repeat" description="WD" evidence="4">
    <location>
        <begin position="726"/>
        <end position="758"/>
    </location>
</feature>
<dbReference type="GO" id="GO:0030490">
    <property type="term" value="P:maturation of SSU-rRNA"/>
    <property type="evidence" value="ECO:0007669"/>
    <property type="project" value="TreeGrafter"/>
</dbReference>
<dbReference type="InterPro" id="IPR036322">
    <property type="entry name" value="WD40_repeat_dom_sf"/>
</dbReference>
<dbReference type="FunCoup" id="A0A1Z5JEM4">
    <property type="interactions" value="470"/>
</dbReference>
<dbReference type="OrthoDB" id="407922at2759"/>
<evidence type="ECO:0000256" key="1">
    <source>
        <dbReference type="ARBA" id="ARBA00022574"/>
    </source>
</evidence>
<evidence type="ECO:0000256" key="2">
    <source>
        <dbReference type="ARBA" id="ARBA00022737"/>
    </source>
</evidence>
<dbReference type="PANTHER" id="PTHR19853:SF0">
    <property type="entry name" value="WD REPEAT-CONTAINING PROTEIN 3"/>
    <property type="match status" value="1"/>
</dbReference>
<dbReference type="PROSITE" id="PS50294">
    <property type="entry name" value="WD_REPEATS_REGION"/>
    <property type="match status" value="2"/>
</dbReference>
<sequence length="1055" mass="115973">MDHTYLRYECADSFGLIVSGASSKAPPSNSNLVFLEDGSKNPLLLTTAGSFIQGINLKTGLPVIKIGHREQLSGGVGSGKALNSDEVVCLDVSATPHSDTIRVATGWVDGAVRVFDLYKKELSKGSLGMVQSLIDEDGVDEDFLRREPLLLNGHGQSPVRSVSFDRNNVSRLASGGSDGTVIIWDIVAETGLFRLLGHRGGITDIMFVNGVGFDGLATSSLDGLVKIWDMNGQCCTQTIANHHGEVWGSSCFDLTASEGDERRCRMIAGGSDGQARVWSVRQPNRLKEPNDLKSEATDRKENGENVDDVCFYMGKIIPPPNVATSAEKIMSIQNHPSGRYVAILHANSRNVDVYSIRSAKESQKKRQRRLRRRQEKIKRKGNAEKTEKKRGILDDDLEPSDEDDETSPEETLDPELLKASDEFEYLATVRASHKMAGFAFLPTREKGDLVRIVCALTSNTLEVHSISKKRASPDGPLTVQAELATAIDMCGHPTGIRSVALSSDDRLACTVSKNATKIWNVATRSCILSLSPSIVSGNKSVSCYGLCNAFLPGNTHVVVGTREGHLLLIDIAAGDVVYCEQGAHDGAIWSVDIRQLAGSDANLTIVTGSADKSVKFWAIEVDDEEGDSSSPILVHTRTLQMTDDVIAVRYSHSVDSSKVLVFVATLDCTIKVFFDDSLKLFLSLYGHKLPVLAMDSSDDDMILASSGADKTVKIFGLDFGDTHRTLHGHEDSITDLKFVKRTHNFFTSSKDGSLRYWDGDRFQQILVLNGHFGEVNSLAVSRTGAFVLSGGMDRQVRVWERTKDIVFIEEEREREMEQMFDRVNDRDEGGTAAILSRKRGNDEDEESESGSNDEPQSEAAVRKSVLSVSSGDRIMEALEQADQETKNIALFRKTHGADATRQPNPLMLNMEPANYVLWVLKTVRSAELEQSLLVLPVSHLERLLYYMIVLLRNGRGVELCSKVAVFMVKSHQNQIIANKSLAVPLRELKRLIRQRLGELRDMIGYDIAAMKVIARVAHERKLAMAPIQEDPVDIWAGLGLGSDVAAALQSKTRKR</sequence>
<dbReference type="GO" id="GO:0032040">
    <property type="term" value="C:small-subunit processome"/>
    <property type="evidence" value="ECO:0007669"/>
    <property type="project" value="TreeGrafter"/>
</dbReference>
<organism evidence="7 8">
    <name type="scientific">Fistulifera solaris</name>
    <name type="common">Oleaginous diatom</name>
    <dbReference type="NCBI Taxonomy" id="1519565"/>
    <lineage>
        <taxon>Eukaryota</taxon>
        <taxon>Sar</taxon>
        <taxon>Stramenopiles</taxon>
        <taxon>Ochrophyta</taxon>
        <taxon>Bacillariophyta</taxon>
        <taxon>Bacillariophyceae</taxon>
        <taxon>Bacillariophycidae</taxon>
        <taxon>Naviculales</taxon>
        <taxon>Naviculaceae</taxon>
        <taxon>Fistulifera</taxon>
    </lineage>
</organism>
<dbReference type="InterPro" id="IPR015943">
    <property type="entry name" value="WD40/YVTN_repeat-like_dom_sf"/>
</dbReference>
<dbReference type="EMBL" id="BDSP01000050">
    <property type="protein sequence ID" value="GAX12211.1"/>
    <property type="molecule type" value="Genomic_DNA"/>
</dbReference>
<feature type="repeat" description="WD" evidence="4">
    <location>
        <begin position="195"/>
        <end position="238"/>
    </location>
</feature>
<feature type="repeat" description="WD" evidence="4">
    <location>
        <begin position="684"/>
        <end position="725"/>
    </location>
</feature>
<comment type="similarity">
    <text evidence="3">Belongs to the WD repeat WDR3/UTP12 family.</text>
</comment>
<dbReference type="Pfam" id="PF25172">
    <property type="entry name" value="Beta-prop_WDR3_2nd"/>
    <property type="match status" value="1"/>
</dbReference>
<name>A0A1Z5JEM4_FISSO</name>
<evidence type="ECO:0000256" key="4">
    <source>
        <dbReference type="PROSITE-ProRule" id="PRU00221"/>
    </source>
</evidence>
<dbReference type="InterPro" id="IPR051570">
    <property type="entry name" value="TBC1_cilium_biogenesis"/>
</dbReference>
<dbReference type="InParanoid" id="A0A1Z5JEM4"/>
<dbReference type="GO" id="GO:0030515">
    <property type="term" value="F:snoRNA binding"/>
    <property type="evidence" value="ECO:0007669"/>
    <property type="project" value="TreeGrafter"/>
</dbReference>
<dbReference type="PRINTS" id="PR00320">
    <property type="entry name" value="GPROTEINBRPT"/>
</dbReference>
<gene>
    <name evidence="7" type="ORF">FisN_1Hh139</name>
</gene>
<accession>A0A1Z5JEM4</accession>
<feature type="domain" description="Small-subunit processome Utp12" evidence="6">
    <location>
        <begin position="914"/>
        <end position="1014"/>
    </location>
</feature>
<dbReference type="Pfam" id="PF04003">
    <property type="entry name" value="Utp12"/>
    <property type="match status" value="1"/>
</dbReference>
<dbReference type="SUPFAM" id="SSF50978">
    <property type="entry name" value="WD40 repeat-like"/>
    <property type="match status" value="1"/>
</dbReference>
<dbReference type="Gene3D" id="2.130.10.10">
    <property type="entry name" value="YVTN repeat-like/Quinoprotein amine dehydrogenase"/>
    <property type="match status" value="3"/>
</dbReference>
<keyword evidence="1 4" id="KW-0853">WD repeat</keyword>
<dbReference type="GO" id="GO:0034388">
    <property type="term" value="C:Pwp2p-containing subcomplex of 90S preribosome"/>
    <property type="evidence" value="ECO:0007669"/>
    <property type="project" value="TreeGrafter"/>
</dbReference>
<dbReference type="SMART" id="SM00320">
    <property type="entry name" value="WD40"/>
    <property type="match status" value="11"/>
</dbReference>
<dbReference type="InterPro" id="IPR020472">
    <property type="entry name" value="WD40_PAC1"/>
</dbReference>
<comment type="caution">
    <text evidence="7">The sequence shown here is derived from an EMBL/GenBank/DDBJ whole genome shotgun (WGS) entry which is preliminary data.</text>
</comment>
<dbReference type="InterPro" id="IPR019775">
    <property type="entry name" value="WD40_repeat_CS"/>
</dbReference>
<dbReference type="InterPro" id="IPR011044">
    <property type="entry name" value="Quino_amine_DH_bsu"/>
</dbReference>
<feature type="repeat" description="WD" evidence="4">
    <location>
        <begin position="768"/>
        <end position="800"/>
    </location>
</feature>
<dbReference type="PANTHER" id="PTHR19853">
    <property type="entry name" value="WD REPEAT CONTAINING PROTEIN 3 WDR3"/>
    <property type="match status" value="1"/>
</dbReference>
<reference evidence="7 8" key="1">
    <citation type="journal article" date="2015" name="Plant Cell">
        <title>Oil accumulation by the oleaginous diatom Fistulifera solaris as revealed by the genome and transcriptome.</title>
        <authorList>
            <person name="Tanaka T."/>
            <person name="Maeda Y."/>
            <person name="Veluchamy A."/>
            <person name="Tanaka M."/>
            <person name="Abida H."/>
            <person name="Marechal E."/>
            <person name="Bowler C."/>
            <person name="Muto M."/>
            <person name="Sunaga Y."/>
            <person name="Tanaka M."/>
            <person name="Yoshino T."/>
            <person name="Taniguchi T."/>
            <person name="Fukuda Y."/>
            <person name="Nemoto M."/>
            <person name="Matsumoto M."/>
            <person name="Wong P.S."/>
            <person name="Aburatani S."/>
            <person name="Fujibuchi W."/>
        </authorList>
    </citation>
    <scope>NUCLEOTIDE SEQUENCE [LARGE SCALE GENOMIC DNA]</scope>
    <source>
        <strain evidence="7 8">JPCC DA0580</strain>
    </source>
</reference>
<evidence type="ECO:0000256" key="5">
    <source>
        <dbReference type="SAM" id="MobiDB-lite"/>
    </source>
</evidence>
<dbReference type="SUPFAM" id="SSF50969">
    <property type="entry name" value="YVTN repeat-like/Quinoprotein amine dehydrogenase"/>
    <property type="match status" value="1"/>
</dbReference>
<feature type="compositionally biased region" description="Basic and acidic residues" evidence="5">
    <location>
        <begin position="820"/>
        <end position="829"/>
    </location>
</feature>
<dbReference type="CDD" id="cd00200">
    <property type="entry name" value="WD40"/>
    <property type="match status" value="1"/>
</dbReference>
<feature type="region of interest" description="Disordered" evidence="5">
    <location>
        <begin position="820"/>
        <end position="862"/>
    </location>
</feature>
<evidence type="ECO:0000259" key="6">
    <source>
        <dbReference type="Pfam" id="PF04003"/>
    </source>
</evidence>
<dbReference type="PROSITE" id="PS50082">
    <property type="entry name" value="WD_REPEATS_2"/>
    <property type="match status" value="5"/>
</dbReference>
<dbReference type="AlphaFoldDB" id="A0A1Z5JEM4"/>
<dbReference type="InterPro" id="IPR007148">
    <property type="entry name" value="SSU_processome_Utp12"/>
</dbReference>
<feature type="compositionally biased region" description="Acidic residues" evidence="5">
    <location>
        <begin position="394"/>
        <end position="413"/>
    </location>
</feature>
<evidence type="ECO:0000313" key="7">
    <source>
        <dbReference type="EMBL" id="GAX12211.1"/>
    </source>
</evidence>
<keyword evidence="2" id="KW-0677">Repeat</keyword>
<feature type="compositionally biased region" description="Basic residues" evidence="5">
    <location>
        <begin position="365"/>
        <end position="380"/>
    </location>
</feature>
<protein>
    <submittedName>
        <fullName evidence="7">U3 small nucleolar RNA-associated protein 12</fullName>
    </submittedName>
</protein>
<dbReference type="Pfam" id="PF00400">
    <property type="entry name" value="WD40"/>
    <property type="match status" value="2"/>
</dbReference>
<dbReference type="FunFam" id="2.130.10.10:FF:000157">
    <property type="entry name" value="WD repeat domain 3"/>
    <property type="match status" value="1"/>
</dbReference>
<dbReference type="InterPro" id="IPR001680">
    <property type="entry name" value="WD40_rpt"/>
</dbReference>